<dbReference type="Proteomes" id="UP000293671">
    <property type="component" value="Unassembled WGS sequence"/>
</dbReference>
<evidence type="ECO:0000313" key="1">
    <source>
        <dbReference type="EMBL" id="RZT97740.1"/>
    </source>
</evidence>
<dbReference type="AlphaFoldDB" id="A0A4Q7VN18"/>
<comment type="caution">
    <text evidence="1">The sequence shown here is derived from an EMBL/GenBank/DDBJ whole genome shotgun (WGS) entry which is preliminary data.</text>
</comment>
<dbReference type="RefSeq" id="WP_165393297.1">
    <property type="nucleotide sequence ID" value="NZ_SHKP01000006.1"/>
</dbReference>
<accession>A0A4Q7VN18</accession>
<name>A0A4Q7VN18_9BURK</name>
<keyword evidence="2" id="KW-1185">Reference proteome</keyword>
<evidence type="ECO:0000313" key="2">
    <source>
        <dbReference type="Proteomes" id="UP000293671"/>
    </source>
</evidence>
<dbReference type="EMBL" id="SHKP01000006">
    <property type="protein sequence ID" value="RZT97740.1"/>
    <property type="molecule type" value="Genomic_DNA"/>
</dbReference>
<proteinExistence type="predicted"/>
<protein>
    <submittedName>
        <fullName evidence="1">Uncharacterized protein</fullName>
    </submittedName>
</protein>
<sequence length="56" mass="6327">MSKLSIHLHCVMLLQTLTTRLMKLFTRRSVLVEDMGQTYLVEPDDEAVADPVRAPG</sequence>
<gene>
    <name evidence="1" type="ORF">EV670_2133</name>
</gene>
<organism evidence="1 2">
    <name type="scientific">Rivibacter subsaxonicus</name>
    <dbReference type="NCBI Taxonomy" id="457575"/>
    <lineage>
        <taxon>Bacteria</taxon>
        <taxon>Pseudomonadati</taxon>
        <taxon>Pseudomonadota</taxon>
        <taxon>Betaproteobacteria</taxon>
        <taxon>Burkholderiales</taxon>
        <taxon>Rivibacter</taxon>
    </lineage>
</organism>
<reference evidence="1 2" key="1">
    <citation type="submission" date="2019-02" db="EMBL/GenBank/DDBJ databases">
        <title>Genomic Encyclopedia of Type Strains, Phase IV (KMG-IV): sequencing the most valuable type-strain genomes for metagenomic binning, comparative biology and taxonomic classification.</title>
        <authorList>
            <person name="Goeker M."/>
        </authorList>
    </citation>
    <scope>NUCLEOTIDE SEQUENCE [LARGE SCALE GENOMIC DNA]</scope>
    <source>
        <strain evidence="1 2">DSM 19570</strain>
    </source>
</reference>